<feature type="region of interest" description="Disordered" evidence="1">
    <location>
        <begin position="145"/>
        <end position="168"/>
    </location>
</feature>
<evidence type="ECO:0000313" key="4">
    <source>
        <dbReference type="Proteomes" id="UP000294881"/>
    </source>
</evidence>
<keyword evidence="4" id="KW-1185">Reference proteome</keyword>
<dbReference type="EMBL" id="SLWL01000005">
    <property type="protein sequence ID" value="TCO13732.1"/>
    <property type="molecule type" value="Genomic_DNA"/>
</dbReference>
<dbReference type="AlphaFoldDB" id="A0A4R2GTB7"/>
<evidence type="ECO:0000313" key="3">
    <source>
        <dbReference type="EMBL" id="TCO13732.1"/>
    </source>
</evidence>
<name>A0A4R2GTB7_9HYPH</name>
<feature type="signal peptide" evidence="2">
    <location>
        <begin position="1"/>
        <end position="42"/>
    </location>
</feature>
<keyword evidence="2" id="KW-0732">Signal</keyword>
<accession>A0A4R2GTB7</accession>
<sequence>MPQQLIRRPFKPGSRAPVRTMSARLAALVLFGASAFGTGAQAEPIHNPLAVFSGLDKITGRIISFEVAINETVQFGALQLTPRVCNTRPATEAPNTTAFVEVYEINFQGERKRLFEGWMFAASPGLHGVEHPVYDVWLTNCKGGAEPRPPVNIGEQPPQKPPPRRNAR</sequence>
<dbReference type="Proteomes" id="UP000294881">
    <property type="component" value="Unassembled WGS sequence"/>
</dbReference>
<protein>
    <recommendedName>
        <fullName evidence="5">DUF2155 domain-containing protein</fullName>
    </recommendedName>
</protein>
<gene>
    <name evidence="3" type="ORF">EV666_105103</name>
</gene>
<dbReference type="Pfam" id="PF09923">
    <property type="entry name" value="DUF2155"/>
    <property type="match status" value="1"/>
</dbReference>
<comment type="caution">
    <text evidence="3">The sequence shown here is derived from an EMBL/GenBank/DDBJ whole genome shotgun (WGS) entry which is preliminary data.</text>
</comment>
<evidence type="ECO:0000256" key="2">
    <source>
        <dbReference type="SAM" id="SignalP"/>
    </source>
</evidence>
<evidence type="ECO:0008006" key="5">
    <source>
        <dbReference type="Google" id="ProtNLM"/>
    </source>
</evidence>
<reference evidence="3 4" key="1">
    <citation type="submission" date="2019-03" db="EMBL/GenBank/DDBJ databases">
        <title>Genomic Encyclopedia of Type Strains, Phase IV (KMG-IV): sequencing the most valuable type-strain genomes for metagenomic binning, comparative biology and taxonomic classification.</title>
        <authorList>
            <person name="Goeker M."/>
        </authorList>
    </citation>
    <scope>NUCLEOTIDE SEQUENCE [LARGE SCALE GENOMIC DNA]</scope>
    <source>
        <strain evidence="3 4">DSM 22958</strain>
    </source>
</reference>
<feature type="chain" id="PRO_5020983207" description="DUF2155 domain-containing protein" evidence="2">
    <location>
        <begin position="43"/>
        <end position="168"/>
    </location>
</feature>
<organism evidence="3 4">
    <name type="scientific">Camelimonas lactis</name>
    <dbReference type="NCBI Taxonomy" id="659006"/>
    <lineage>
        <taxon>Bacteria</taxon>
        <taxon>Pseudomonadati</taxon>
        <taxon>Pseudomonadota</taxon>
        <taxon>Alphaproteobacteria</taxon>
        <taxon>Hyphomicrobiales</taxon>
        <taxon>Chelatococcaceae</taxon>
        <taxon>Camelimonas</taxon>
    </lineage>
</organism>
<proteinExistence type="predicted"/>
<evidence type="ECO:0000256" key="1">
    <source>
        <dbReference type="SAM" id="MobiDB-lite"/>
    </source>
</evidence>
<dbReference type="InterPro" id="IPR019225">
    <property type="entry name" value="DUF2155"/>
</dbReference>